<dbReference type="PANTHER" id="PTHR24221">
    <property type="entry name" value="ATP-BINDING CASSETTE SUB-FAMILY B"/>
    <property type="match status" value="1"/>
</dbReference>
<dbReference type="Gene3D" id="1.20.1560.10">
    <property type="entry name" value="ABC transporter type 1, transmembrane domain"/>
    <property type="match status" value="1"/>
</dbReference>
<evidence type="ECO:0000256" key="4">
    <source>
        <dbReference type="ARBA" id="ARBA00022840"/>
    </source>
</evidence>
<keyword evidence="6 8" id="KW-0472">Membrane</keyword>
<comment type="caution">
    <text evidence="10">The sequence shown here is derived from an EMBL/GenBank/DDBJ whole genome shotgun (WGS) entry which is preliminary data.</text>
</comment>
<accession>A0A927MYZ6</accession>
<feature type="transmembrane region" description="Helical" evidence="8">
    <location>
        <begin position="154"/>
        <end position="176"/>
    </location>
</feature>
<feature type="region of interest" description="Disordered" evidence="7">
    <location>
        <begin position="324"/>
        <end position="345"/>
    </location>
</feature>
<feature type="transmembrane region" description="Helical" evidence="8">
    <location>
        <begin position="12"/>
        <end position="37"/>
    </location>
</feature>
<dbReference type="EMBL" id="JADBEM010000001">
    <property type="protein sequence ID" value="MBE1605740.1"/>
    <property type="molecule type" value="Genomic_DNA"/>
</dbReference>
<keyword evidence="5 8" id="KW-1133">Transmembrane helix</keyword>
<keyword evidence="3" id="KW-0547">Nucleotide-binding</keyword>
<keyword evidence="11" id="KW-1185">Reference proteome</keyword>
<dbReference type="InterPro" id="IPR036640">
    <property type="entry name" value="ABC1_TM_sf"/>
</dbReference>
<dbReference type="InterPro" id="IPR027417">
    <property type="entry name" value="P-loop_NTPase"/>
</dbReference>
<reference evidence="10" key="1">
    <citation type="submission" date="2020-10" db="EMBL/GenBank/DDBJ databases">
        <title>Sequencing the genomes of 1000 actinobacteria strains.</title>
        <authorList>
            <person name="Klenk H.-P."/>
        </authorList>
    </citation>
    <scope>NUCLEOTIDE SEQUENCE</scope>
    <source>
        <strain evidence="10">DSM 45354</strain>
    </source>
</reference>
<evidence type="ECO:0000256" key="5">
    <source>
        <dbReference type="ARBA" id="ARBA00022989"/>
    </source>
</evidence>
<evidence type="ECO:0000313" key="11">
    <source>
        <dbReference type="Proteomes" id="UP000638648"/>
    </source>
</evidence>
<evidence type="ECO:0000256" key="7">
    <source>
        <dbReference type="SAM" id="MobiDB-lite"/>
    </source>
</evidence>
<dbReference type="GO" id="GO:0016887">
    <property type="term" value="F:ATP hydrolysis activity"/>
    <property type="evidence" value="ECO:0007669"/>
    <property type="project" value="InterPro"/>
</dbReference>
<feature type="transmembrane region" description="Helical" evidence="8">
    <location>
        <begin position="252"/>
        <end position="270"/>
    </location>
</feature>
<evidence type="ECO:0000313" key="10">
    <source>
        <dbReference type="EMBL" id="MBE1605740.1"/>
    </source>
</evidence>
<dbReference type="InterPro" id="IPR003439">
    <property type="entry name" value="ABC_transporter-like_ATP-bd"/>
</dbReference>
<sequence length="612" mass="64823">MFALARFSIAVAPWVGGGLLTVAILSAVTSLVVTVLVGQVVGAAPDFVAGGPDAPSLIAFSLMVGALVLMFTVDGVLTVVSNMATTRLTYDSDLVINRAISATMTASSRIGHLESPAVSDESRRARGIGNRAIWVGLVSLADLVRSRLMAIGSAVLVGVLFSWPIAVLLLATSGLVEWWSARMSAVEGVSWRSGTKSGREADYAYELGMETAAKELRVFGFGPWLMDRYVRDWRAGMVPLWRVRRVAALRTMAVYAAHLAALAIAVWVLVRDVNTGALGLTAVATSLAALLRLAMSANGVAAASVERAMSPLQALRSLPETALAARESGHGNDTPQVSGAKSFFVDPPRPLSGPPEVRFEGVWFRYPGSDVDVLRGLDLRMGAGEAIGLVGLNGAGKSTLVHLLAGAYRPSAGRIVVDGVDLADLDDQELAAWQRRLAPVTQDFLRLPLTAAENVTLAEPVNQERLATVAATAGVDAAVGNLPRGWDTILDRSVSNSGELSGGQWQRLALTRALYAVEGGAGLLVLDEPAAALDVRSEAELVDRYLRLATGVTSLLISHRFSVVRNADRICVLEHGVIAEQGSHDELLKMDGRYARMFELQAARYVDGGADA</sequence>
<evidence type="ECO:0000256" key="8">
    <source>
        <dbReference type="SAM" id="Phobius"/>
    </source>
</evidence>
<proteinExistence type="predicted"/>
<name>A0A927MYZ6_9ACTN</name>
<feature type="transmembrane region" description="Helical" evidence="8">
    <location>
        <begin position="57"/>
        <end position="80"/>
    </location>
</feature>
<dbReference type="PANTHER" id="PTHR24221:SF654">
    <property type="entry name" value="ATP-BINDING CASSETTE SUB-FAMILY B MEMBER 6"/>
    <property type="match status" value="1"/>
</dbReference>
<comment type="subcellular location">
    <subcellularLocation>
        <location evidence="1">Cell membrane</location>
        <topology evidence="1">Multi-pass membrane protein</topology>
    </subcellularLocation>
</comment>
<feature type="transmembrane region" description="Helical" evidence="8">
    <location>
        <begin position="276"/>
        <end position="294"/>
    </location>
</feature>
<evidence type="ECO:0000256" key="6">
    <source>
        <dbReference type="ARBA" id="ARBA00023136"/>
    </source>
</evidence>
<dbReference type="SUPFAM" id="SSF52540">
    <property type="entry name" value="P-loop containing nucleoside triphosphate hydrolases"/>
    <property type="match status" value="1"/>
</dbReference>
<dbReference type="GO" id="GO:0034040">
    <property type="term" value="F:ATPase-coupled lipid transmembrane transporter activity"/>
    <property type="evidence" value="ECO:0007669"/>
    <property type="project" value="TreeGrafter"/>
</dbReference>
<protein>
    <submittedName>
        <fullName evidence="10">ATP-binding cassette subfamily B protein</fullName>
    </submittedName>
</protein>
<dbReference type="InterPro" id="IPR039421">
    <property type="entry name" value="Type_1_exporter"/>
</dbReference>
<dbReference type="SMART" id="SM00382">
    <property type="entry name" value="AAA"/>
    <property type="match status" value="1"/>
</dbReference>
<dbReference type="Proteomes" id="UP000638648">
    <property type="component" value="Unassembled WGS sequence"/>
</dbReference>
<keyword evidence="2 8" id="KW-0812">Transmembrane</keyword>
<organism evidence="10 11">
    <name type="scientific">Actinopolymorpha pittospori</name>
    <dbReference type="NCBI Taxonomy" id="648752"/>
    <lineage>
        <taxon>Bacteria</taxon>
        <taxon>Bacillati</taxon>
        <taxon>Actinomycetota</taxon>
        <taxon>Actinomycetes</taxon>
        <taxon>Propionibacteriales</taxon>
        <taxon>Actinopolymorphaceae</taxon>
        <taxon>Actinopolymorpha</taxon>
    </lineage>
</organism>
<dbReference type="GO" id="GO:0005524">
    <property type="term" value="F:ATP binding"/>
    <property type="evidence" value="ECO:0007669"/>
    <property type="project" value="UniProtKB-KW"/>
</dbReference>
<evidence type="ECO:0000259" key="9">
    <source>
        <dbReference type="PROSITE" id="PS50893"/>
    </source>
</evidence>
<keyword evidence="4 10" id="KW-0067">ATP-binding</keyword>
<dbReference type="PROSITE" id="PS50893">
    <property type="entry name" value="ABC_TRANSPORTER_2"/>
    <property type="match status" value="1"/>
</dbReference>
<dbReference type="SUPFAM" id="SSF90123">
    <property type="entry name" value="ABC transporter transmembrane region"/>
    <property type="match status" value="1"/>
</dbReference>
<dbReference type="Pfam" id="PF00005">
    <property type="entry name" value="ABC_tran"/>
    <property type="match status" value="1"/>
</dbReference>
<dbReference type="InterPro" id="IPR003593">
    <property type="entry name" value="AAA+_ATPase"/>
</dbReference>
<evidence type="ECO:0000256" key="1">
    <source>
        <dbReference type="ARBA" id="ARBA00004651"/>
    </source>
</evidence>
<dbReference type="Gene3D" id="3.40.50.300">
    <property type="entry name" value="P-loop containing nucleotide triphosphate hydrolases"/>
    <property type="match status" value="1"/>
</dbReference>
<evidence type="ECO:0000256" key="3">
    <source>
        <dbReference type="ARBA" id="ARBA00022741"/>
    </source>
</evidence>
<dbReference type="RefSeq" id="WP_192749999.1">
    <property type="nucleotide sequence ID" value="NZ_BAABJL010000060.1"/>
</dbReference>
<feature type="domain" description="ABC transporter" evidence="9">
    <location>
        <begin position="357"/>
        <end position="600"/>
    </location>
</feature>
<gene>
    <name evidence="10" type="ORF">HEB94_002588</name>
</gene>
<dbReference type="AlphaFoldDB" id="A0A927MYZ6"/>
<dbReference type="GO" id="GO:0005886">
    <property type="term" value="C:plasma membrane"/>
    <property type="evidence" value="ECO:0007669"/>
    <property type="project" value="UniProtKB-SubCell"/>
</dbReference>
<evidence type="ECO:0000256" key="2">
    <source>
        <dbReference type="ARBA" id="ARBA00022692"/>
    </source>
</evidence>